<comment type="similarity">
    <text evidence="1">Belongs to the disease resistance NB-LRR family.</text>
</comment>
<dbReference type="STRING" id="4565.A0A3B6SNA9"/>
<dbReference type="SUPFAM" id="SSF52540">
    <property type="entry name" value="P-loop containing nucleoside triphosphate hydrolases"/>
    <property type="match status" value="1"/>
</dbReference>
<dbReference type="InterPro" id="IPR044974">
    <property type="entry name" value="Disease_R_plants"/>
</dbReference>
<dbReference type="Gramene" id="TraesCS7B02G406700.1">
    <property type="protein sequence ID" value="TraesCS7B02G406700.1"/>
    <property type="gene ID" value="TraesCS7B02G406700"/>
</dbReference>
<dbReference type="SMR" id="A0A3B6SNA9"/>
<reference evidence="11" key="1">
    <citation type="submission" date="2018-08" db="EMBL/GenBank/DDBJ databases">
        <authorList>
            <person name="Rossello M."/>
        </authorList>
    </citation>
    <scope>NUCLEOTIDE SEQUENCE [LARGE SCALE GENOMIC DNA]</scope>
    <source>
        <strain evidence="11">cv. Chinese Spring</strain>
    </source>
</reference>
<evidence type="ECO:0000259" key="7">
    <source>
        <dbReference type="Pfam" id="PF00931"/>
    </source>
</evidence>
<evidence type="ECO:0000313" key="12">
    <source>
        <dbReference type="Proteomes" id="UP000019116"/>
    </source>
</evidence>
<sequence length="994" mass="113153">MAEVLVSASTGAMGSLLRKLGAMLTDEYKLLKNVRGDIKFLKDELEVMCAFLLKMSDVEEPDEPTKLRVTAVREMSYKIEDNIDKFMVLVEHESSCSEAAHGVAKLMDKCKNLLPDIKTRRRIAKEVKDIKKQIKDVSDRFSRYKIDESSSSMPAKEKVDPRLRAVYKDVTELVGIDGPKDELVKWLNEKEGQSLKSVSIVGYGGLGKTTLANQIRVNLGASFDCGAFVSISRKPDMKAILRSILSQITKKDDAYSRLDDIQLIIDKIREFLQDTRYFIIIDDIWELGTWETLKCAFVKNTLGSRIIITTRIVDVAKSCSPSSEDLVYEMKPLSEADSKKLFFKRIFGCEENCPDSLKEAANDILKKCRGLPLAINAISSLLATTRETKEEWDRVRHSIRSSKVKSDIIDTMNYILSLSYFDLPHHLRSCLLYLALFPEDELIERQRLVRRWISEGFIHGESGQDLMELGEEYFHQLVNRSLIQPDNIGYDGKAEYCRVHDTILDFLIDKSSEENMCTVLKKQCKPTGIVRRLSIMGNEDEEIVEQLDLSHARSITAFGDIKLLPSLGRSKCLRVLDLQGRNQLKNHHIKDIERLYQLRYLDISYTGITELPRQIGELLYLETLVTSYGLLELPESTSRLQRLARLFVDRDCKLPDGLGNLINLQELDRVDALQLKHVEELGKLTNLRKLTIKLDTDGIEGNKLEQSKEKLVSSLCKLDECGLRSLSIDYYLREKDGGEPFLPALGCIQEVCVDGQDISRISRWLASLPNLHMLFFNGPKIEQQDIEMIGLIPNLIDLLLPLHKTDDAGRLIIRREGFQQLQSFRVYNTRMGVLMFEPGAMPRLKELELRNFIERPKSAVVDFDFGIQRLSSLARLTVNLHCVGSMVAEVEAAEDAFKSMAEANPNRPILEMTRLYPQHLLRDEQIDMACSGTINKFVLFVLVSSRSKDVHMLHSFSGNLFQLQRRPSSPRCLNRDAPLVMEPKSRTLIGCGNK</sequence>
<proteinExistence type="inferred from homology"/>
<dbReference type="Gene3D" id="1.20.5.4130">
    <property type="match status" value="1"/>
</dbReference>
<dbReference type="Gene3D" id="3.80.10.10">
    <property type="entry name" value="Ribonuclease Inhibitor"/>
    <property type="match status" value="1"/>
</dbReference>
<evidence type="ECO:0000259" key="10">
    <source>
        <dbReference type="Pfam" id="PF23598"/>
    </source>
</evidence>
<keyword evidence="2" id="KW-0433">Leucine-rich repeat</keyword>
<reference evidence="11" key="2">
    <citation type="submission" date="2018-10" db="UniProtKB">
        <authorList>
            <consortium name="EnsemblPlants"/>
        </authorList>
    </citation>
    <scope>IDENTIFICATION</scope>
</reference>
<evidence type="ECO:0000256" key="3">
    <source>
        <dbReference type="ARBA" id="ARBA00022737"/>
    </source>
</evidence>
<dbReference type="InterPro" id="IPR002182">
    <property type="entry name" value="NB-ARC"/>
</dbReference>
<evidence type="ECO:0000256" key="4">
    <source>
        <dbReference type="ARBA" id="ARBA00022741"/>
    </source>
</evidence>
<evidence type="ECO:0000256" key="6">
    <source>
        <dbReference type="ARBA" id="ARBA00023054"/>
    </source>
</evidence>
<dbReference type="AlphaFoldDB" id="A0A3B6SNA9"/>
<keyword evidence="12" id="KW-1185">Reference proteome</keyword>
<dbReference type="Pfam" id="PF23598">
    <property type="entry name" value="LRR_14"/>
    <property type="match status" value="1"/>
</dbReference>
<dbReference type="Pfam" id="PF23559">
    <property type="entry name" value="WHD_DRP"/>
    <property type="match status" value="1"/>
</dbReference>
<gene>
    <name evidence="11" type="primary">LOC123156490</name>
</gene>
<dbReference type="PANTHER" id="PTHR23155:SF901">
    <property type="entry name" value="DISEASE RESISTANCE PROTEIN RPM1"/>
    <property type="match status" value="1"/>
</dbReference>
<evidence type="ECO:0000256" key="5">
    <source>
        <dbReference type="ARBA" id="ARBA00022821"/>
    </source>
</evidence>
<dbReference type="Gene3D" id="1.10.8.430">
    <property type="entry name" value="Helical domain of apoptotic protease-activating factors"/>
    <property type="match status" value="1"/>
</dbReference>
<feature type="domain" description="Disease resistance R13L4/SHOC-2-like LRR" evidence="10">
    <location>
        <begin position="551"/>
        <end position="909"/>
    </location>
</feature>
<dbReference type="InterPro" id="IPR036388">
    <property type="entry name" value="WH-like_DNA-bd_sf"/>
</dbReference>
<keyword evidence="3" id="KW-0677">Repeat</keyword>
<organism evidence="11">
    <name type="scientific">Triticum aestivum</name>
    <name type="common">Wheat</name>
    <dbReference type="NCBI Taxonomy" id="4565"/>
    <lineage>
        <taxon>Eukaryota</taxon>
        <taxon>Viridiplantae</taxon>
        <taxon>Streptophyta</taxon>
        <taxon>Embryophyta</taxon>
        <taxon>Tracheophyta</taxon>
        <taxon>Spermatophyta</taxon>
        <taxon>Magnoliopsida</taxon>
        <taxon>Liliopsida</taxon>
        <taxon>Poales</taxon>
        <taxon>Poaceae</taxon>
        <taxon>BOP clade</taxon>
        <taxon>Pooideae</taxon>
        <taxon>Triticodae</taxon>
        <taxon>Triticeae</taxon>
        <taxon>Triticinae</taxon>
        <taxon>Triticum</taxon>
    </lineage>
</organism>
<dbReference type="InterPro" id="IPR038005">
    <property type="entry name" value="RX-like_CC"/>
</dbReference>
<evidence type="ECO:0000259" key="9">
    <source>
        <dbReference type="Pfam" id="PF23559"/>
    </source>
</evidence>
<dbReference type="Gramene" id="TraesCS7B03G1094100.4">
    <property type="protein sequence ID" value="TraesCS7B03G1094100.4.CDS"/>
    <property type="gene ID" value="TraesCS7B03G1094100"/>
</dbReference>
<dbReference type="Gramene" id="TraesCLE_scaffold_111639_01G000200.1">
    <property type="protein sequence ID" value="TraesCLE_scaffold_111639_01G000200.1"/>
    <property type="gene ID" value="TraesCLE_scaffold_111639_01G000200"/>
</dbReference>
<protein>
    <submittedName>
        <fullName evidence="11">Uncharacterized protein</fullName>
    </submittedName>
</protein>
<dbReference type="Pfam" id="PF18052">
    <property type="entry name" value="Rx_N"/>
    <property type="match status" value="1"/>
</dbReference>
<dbReference type="Gramene" id="TraesLAC7B03G04180470.3">
    <property type="protein sequence ID" value="TraesLAC7B03G04180470.3"/>
    <property type="gene ID" value="TraesLAC7B03G04180470"/>
</dbReference>
<keyword evidence="4" id="KW-0547">Nucleotide-binding</keyword>
<feature type="domain" description="Disease resistance protein winged helix" evidence="9">
    <location>
        <begin position="436"/>
        <end position="506"/>
    </location>
</feature>
<dbReference type="Gene3D" id="3.40.50.300">
    <property type="entry name" value="P-loop containing nucleotide triphosphate hydrolases"/>
    <property type="match status" value="1"/>
</dbReference>
<accession>A0A3B6SNA9</accession>
<name>A0A3B6SNA9_WHEAT</name>
<dbReference type="Gramene" id="TraesPARA_EIv1.0_2476360.2">
    <property type="protein sequence ID" value="TraesPARA_EIv1.0_2476360.2.CDS"/>
    <property type="gene ID" value="TraesPARA_EIv1.0_2476360"/>
</dbReference>
<dbReference type="OrthoDB" id="619113at2759"/>
<dbReference type="FunFam" id="1.10.10.10:FF:000322">
    <property type="entry name" value="Probable disease resistance protein At1g63360"/>
    <property type="match status" value="1"/>
</dbReference>
<dbReference type="InterPro" id="IPR027417">
    <property type="entry name" value="P-loop_NTPase"/>
</dbReference>
<dbReference type="EnsemblPlants" id="TraesCS7B02G406700.1">
    <property type="protein sequence ID" value="TraesCS7B02G406700.1"/>
    <property type="gene ID" value="TraesCS7B02G406700"/>
</dbReference>
<evidence type="ECO:0000256" key="1">
    <source>
        <dbReference type="ARBA" id="ARBA00008894"/>
    </source>
</evidence>
<dbReference type="GO" id="GO:0043531">
    <property type="term" value="F:ADP binding"/>
    <property type="evidence" value="ECO:0007669"/>
    <property type="project" value="InterPro"/>
</dbReference>
<dbReference type="GO" id="GO:0009626">
    <property type="term" value="P:plant-type hypersensitive response"/>
    <property type="evidence" value="ECO:0007669"/>
    <property type="project" value="UniProtKB-ARBA"/>
</dbReference>
<dbReference type="CDD" id="cd14798">
    <property type="entry name" value="RX-CC_like"/>
    <property type="match status" value="1"/>
</dbReference>
<dbReference type="PANTHER" id="PTHR23155">
    <property type="entry name" value="DISEASE RESISTANCE PROTEIN RP"/>
    <property type="match status" value="1"/>
</dbReference>
<dbReference type="InterPro" id="IPR042197">
    <property type="entry name" value="Apaf_helical"/>
</dbReference>
<dbReference type="PRINTS" id="PR00364">
    <property type="entry name" value="DISEASERSIST"/>
</dbReference>
<keyword evidence="5" id="KW-0611">Plant defense</keyword>
<dbReference type="InterPro" id="IPR055414">
    <property type="entry name" value="LRR_R13L4/SHOC2-like"/>
</dbReference>
<evidence type="ECO:0000256" key="2">
    <source>
        <dbReference type="ARBA" id="ARBA00022614"/>
    </source>
</evidence>
<dbReference type="InterPro" id="IPR041118">
    <property type="entry name" value="Rx_N"/>
</dbReference>
<dbReference type="InterPro" id="IPR032675">
    <property type="entry name" value="LRR_dom_sf"/>
</dbReference>
<dbReference type="Gramene" id="TraesJUL7B03G04276720.2">
    <property type="protein sequence ID" value="TraesJUL7B03G04276720.2"/>
    <property type="gene ID" value="TraesJUL7B03G04276720"/>
</dbReference>
<feature type="domain" description="Disease resistance N-terminal" evidence="8">
    <location>
        <begin position="12"/>
        <end position="96"/>
    </location>
</feature>
<dbReference type="Proteomes" id="UP000019116">
    <property type="component" value="Chromosome 7B"/>
</dbReference>
<dbReference type="Gene3D" id="1.10.10.10">
    <property type="entry name" value="Winged helix-like DNA-binding domain superfamily/Winged helix DNA-binding domain"/>
    <property type="match status" value="1"/>
</dbReference>
<dbReference type="SUPFAM" id="SSF52058">
    <property type="entry name" value="L domain-like"/>
    <property type="match status" value="1"/>
</dbReference>
<evidence type="ECO:0000313" key="11">
    <source>
        <dbReference type="EnsemblPlants" id="TraesCS7B02G406700.1"/>
    </source>
</evidence>
<evidence type="ECO:0000259" key="8">
    <source>
        <dbReference type="Pfam" id="PF18052"/>
    </source>
</evidence>
<dbReference type="GO" id="GO:0042742">
    <property type="term" value="P:defense response to bacterium"/>
    <property type="evidence" value="ECO:0007669"/>
    <property type="project" value="UniProtKB-ARBA"/>
</dbReference>
<dbReference type="InterPro" id="IPR058922">
    <property type="entry name" value="WHD_DRP"/>
</dbReference>
<dbReference type="GO" id="GO:0002758">
    <property type="term" value="P:innate immune response-activating signaling pathway"/>
    <property type="evidence" value="ECO:0007669"/>
    <property type="project" value="UniProtKB-ARBA"/>
</dbReference>
<keyword evidence="6" id="KW-0175">Coiled coil</keyword>
<dbReference type="Pfam" id="PF00931">
    <property type="entry name" value="NB-ARC"/>
    <property type="match status" value="1"/>
</dbReference>
<dbReference type="Gramene" id="TraesJAG7B03G04218300.2">
    <property type="protein sequence ID" value="TraesJAG7B03G04218300.2"/>
    <property type="gene ID" value="TraesJAG7B03G04218300"/>
</dbReference>
<dbReference type="FunFam" id="3.40.50.300:FF:001091">
    <property type="entry name" value="Probable disease resistance protein At1g61300"/>
    <property type="match status" value="1"/>
</dbReference>
<feature type="domain" description="NB-ARC" evidence="7">
    <location>
        <begin position="179"/>
        <end position="346"/>
    </location>
</feature>
<dbReference type="Gramene" id="TraesARI7B03G04057060.2">
    <property type="protein sequence ID" value="TraesARI7B03G04057060.2"/>
    <property type="gene ID" value="TraesARI7B03G04057060"/>
</dbReference>